<dbReference type="Proteomes" id="UP000594638">
    <property type="component" value="Unassembled WGS sequence"/>
</dbReference>
<organism evidence="3 4">
    <name type="scientific">Olea europaea subsp. europaea</name>
    <dbReference type="NCBI Taxonomy" id="158383"/>
    <lineage>
        <taxon>Eukaryota</taxon>
        <taxon>Viridiplantae</taxon>
        <taxon>Streptophyta</taxon>
        <taxon>Embryophyta</taxon>
        <taxon>Tracheophyta</taxon>
        <taxon>Spermatophyta</taxon>
        <taxon>Magnoliopsida</taxon>
        <taxon>eudicotyledons</taxon>
        <taxon>Gunneridae</taxon>
        <taxon>Pentapetalae</taxon>
        <taxon>asterids</taxon>
        <taxon>lamiids</taxon>
        <taxon>Lamiales</taxon>
        <taxon>Oleaceae</taxon>
        <taxon>Oleeae</taxon>
        <taxon>Olea</taxon>
    </lineage>
</organism>
<evidence type="ECO:0000256" key="1">
    <source>
        <dbReference type="SAM" id="MobiDB-lite"/>
    </source>
</evidence>
<proteinExistence type="predicted"/>
<dbReference type="AlphaFoldDB" id="A0A8S0VJI2"/>
<keyword evidence="2" id="KW-1133">Transmembrane helix</keyword>
<comment type="caution">
    <text evidence="3">The sequence shown here is derived from an EMBL/GenBank/DDBJ whole genome shotgun (WGS) entry which is preliminary data.</text>
</comment>
<accession>A0A8S0VJI2</accession>
<dbReference type="EMBL" id="CACTIH010009852">
    <property type="protein sequence ID" value="CAA3033109.1"/>
    <property type="molecule type" value="Genomic_DNA"/>
</dbReference>
<sequence>SKVILGTAEYDINFAYTNPCGLFEKNIRNSLMEGETLTKDQNKSLIAFTANCQGLYALEWEKEVGQLIHVKLPSIPDEYKEPKPAKPYIEPKHKRDAEHDHATLSQNELDTLQTVVELGKEMSKYKQLLTLFSLLKNPKDIESITNQTNLARLRARRSPNLDEQFKVEPQFTEEESKLYERSPRLRPNLERVAEVRALRQASASIEQTMDELIKTISIKDISALVEITDEAIKAGDRAFERGFKIKNPIIDSVTESNFRSHLEHLESLASRFSMVAGLQSFINRVRGLRELSAKGMNELEEVPLWDKIKYFFVPFRPMPHLDSLVLESLSKRLLPEEMITNQTRLRKREVTSDNPATVTTEGYTPYDAFTGNEWETHDWTKDNATHTWFEGSCIVESQTVVRARNHAYNLKYLHAQLRNLTENELFVLRYGYQQREKRSIHTATRYFIQNYKSRPPTRFPKKGLDLVQNEPTDTVPIPDVPNTVGTATGISTDQRLPKIQTKVKFAWHWYSYLGVLVNYYTYPLICNEEQKNYYEEIIQEAKDDIRKLLEQPAIEGLITPESEPKTRRRRQSIDHNELAASSWPIVTSNTKLDTMPLGSMNLHHRPLGRFQRGILSEMVGEITRQTVGVLTGNIVSNLISSAIEIINPYSNTNRLGRLEAAYEDMKKNFEIQKQADRGILDNLDKLSNVVQETVERLDVHVKSFPAYTWLSGLIISRLTQSGLDLQRVTDEARRGRIAVEPFARLTGLSFLKDISSAETKLLSVSKVNGHTINFKFRTVIEAPDTHVERIKAFSHWDDLDSTPRYLKYDGAEYIIRNETSNCVKAISGPPEPYITEQCLEPNGEDPAVAQWSIVEVTEDIEKYANESQVVKTLGHNYVYCFPGEILIDKKHYRCPSDVFRIKPRYEFQTAKQKHVPTHISRDAYQDVAIDDVHVGHFRDDSDVIQNLALFDQLRNERKKLRQQTEEISSSIQVRKSSPMFWSILAFALATTMGSAAYCFMIIYLRTRNTWQQSTPQVRYATEPNAPAQTVRLELLDRNFKD</sequence>
<gene>
    <name evidence="3" type="ORF">OLEA9_A030875</name>
</gene>
<reference evidence="3 4" key="1">
    <citation type="submission" date="2019-12" db="EMBL/GenBank/DDBJ databases">
        <authorList>
            <person name="Alioto T."/>
            <person name="Alioto T."/>
            <person name="Gomez Garrido J."/>
        </authorList>
    </citation>
    <scope>NUCLEOTIDE SEQUENCE [LARGE SCALE GENOMIC DNA]</scope>
</reference>
<evidence type="ECO:0000313" key="4">
    <source>
        <dbReference type="Proteomes" id="UP000594638"/>
    </source>
</evidence>
<feature type="transmembrane region" description="Helical" evidence="2">
    <location>
        <begin position="979"/>
        <end position="1004"/>
    </location>
</feature>
<keyword evidence="4" id="KW-1185">Reference proteome</keyword>
<protein>
    <submittedName>
        <fullName evidence="3">Uncharacterized protein</fullName>
    </submittedName>
</protein>
<feature type="region of interest" description="Disordered" evidence="1">
    <location>
        <begin position="79"/>
        <end position="103"/>
    </location>
</feature>
<name>A0A8S0VJI2_OLEEU</name>
<dbReference type="Gramene" id="OE9A030875T1">
    <property type="protein sequence ID" value="OE9A030875C1"/>
    <property type="gene ID" value="OE9A030875"/>
</dbReference>
<evidence type="ECO:0000256" key="2">
    <source>
        <dbReference type="SAM" id="Phobius"/>
    </source>
</evidence>
<feature type="compositionally biased region" description="Basic and acidic residues" evidence="1">
    <location>
        <begin position="79"/>
        <end position="102"/>
    </location>
</feature>
<keyword evidence="2" id="KW-0812">Transmembrane</keyword>
<evidence type="ECO:0000313" key="3">
    <source>
        <dbReference type="EMBL" id="CAA3033109.1"/>
    </source>
</evidence>
<feature type="non-terminal residue" evidence="3">
    <location>
        <position position="1"/>
    </location>
</feature>
<keyword evidence="2" id="KW-0472">Membrane</keyword>